<name>A0A0N7LBE3_9BASI</name>
<evidence type="ECO:0000256" key="1">
    <source>
        <dbReference type="SAM" id="SignalP"/>
    </source>
</evidence>
<dbReference type="Proteomes" id="UP000054845">
    <property type="component" value="Unassembled WGS sequence"/>
</dbReference>
<dbReference type="AlphaFoldDB" id="A0A0N7LBE3"/>
<feature type="signal peptide" evidence="1">
    <location>
        <begin position="1"/>
        <end position="31"/>
    </location>
</feature>
<keyword evidence="3" id="KW-1185">Reference proteome</keyword>
<dbReference type="EMBL" id="CCYA01000277">
    <property type="protein sequence ID" value="CEH19146.1"/>
    <property type="molecule type" value="Genomic_DNA"/>
</dbReference>
<accession>A0A0N7LBE3</accession>
<proteinExistence type="predicted"/>
<organism evidence="2 3">
    <name type="scientific">Ceraceosorus bombacis</name>
    <dbReference type="NCBI Taxonomy" id="401625"/>
    <lineage>
        <taxon>Eukaryota</taxon>
        <taxon>Fungi</taxon>
        <taxon>Dikarya</taxon>
        <taxon>Basidiomycota</taxon>
        <taxon>Ustilaginomycotina</taxon>
        <taxon>Exobasidiomycetes</taxon>
        <taxon>Ceraceosorales</taxon>
        <taxon>Ceraceosoraceae</taxon>
        <taxon>Ceraceosorus</taxon>
    </lineage>
</organism>
<reference evidence="2 3" key="1">
    <citation type="submission" date="2014-09" db="EMBL/GenBank/DDBJ databases">
        <authorList>
            <person name="Magalhaes I.L.F."/>
            <person name="Oliveira U."/>
            <person name="Santos F.R."/>
            <person name="Vidigal T.H.D.A."/>
            <person name="Brescovit A.D."/>
            <person name="Santos A.J."/>
        </authorList>
    </citation>
    <scope>NUCLEOTIDE SEQUENCE [LARGE SCALE GENOMIC DNA]</scope>
</reference>
<evidence type="ECO:0000313" key="3">
    <source>
        <dbReference type="Proteomes" id="UP000054845"/>
    </source>
</evidence>
<keyword evidence="1" id="KW-0732">Signal</keyword>
<sequence length="71" mass="7721">MLRNKITNSWGTLRLTVPLTAKLLFMRVATATSCPQDLALLLCTINVSHEVLVIFCAASCKKSPAGQEPFS</sequence>
<feature type="chain" id="PRO_5006015238" description="Secreted protein" evidence="1">
    <location>
        <begin position="32"/>
        <end position="71"/>
    </location>
</feature>
<protein>
    <recommendedName>
        <fullName evidence="4">Secreted protein</fullName>
    </recommendedName>
</protein>
<evidence type="ECO:0008006" key="4">
    <source>
        <dbReference type="Google" id="ProtNLM"/>
    </source>
</evidence>
<evidence type="ECO:0000313" key="2">
    <source>
        <dbReference type="EMBL" id="CEH19146.1"/>
    </source>
</evidence>